<evidence type="ECO:0000313" key="2">
    <source>
        <dbReference type="EMBL" id="CAF4953414.1"/>
    </source>
</evidence>
<keyword evidence="1" id="KW-0812">Transmembrane</keyword>
<keyword evidence="3" id="KW-1185">Reference proteome</keyword>
<sequence>MNNNMEDAKDLKWKIIFLILKISKVMRWFQSCTKKFQMLTILILITFVMTGFYILMYRKLDDDMLRNNPFHVFEESSSDIGCTFPKVDPFSDVAMKFNRDFPKIVCKGKDWVVCNMSECYVTKEILDTVKDISCTYKDIIYVDDHTYVIADGVKLFNDEKYILNQTDYFKVSCFGYDKKGFNLLSRKWQGYKAGIRPMLTSTDISPDSLNVLILGFDSASYNGIVRKLPKSHKVLVEELDAVILNGYNIVGDGTPDALFPILSGKHEWQHPRARQTFSKDIHLDPDLFIFNTVKQNGYQTAYYEDMPWIGSFQYRYNGFKKAPADRYLRPFLMEETKSGSKWWHGKKGRYCIGDKPQYKVLMDLTLQFLNVQAKKFCFTFIADVCHDEFDLISTVDDDLVGLLRHLKTSNTLENTLFILMGDHGPRFSPMRNTYQGKMEERLPFMAIRLPERLKRERPNAIWTLRSNAKVLTTPFDIHTTILDAIGLKDYASDYAVPNTNILRGLNTVHSTRSCEDAGILPHWCTCTNSKWHDVDKKDPNYFTVANALCDYINNITLEKRSQCAERKLTSVEWVIKRDGQSSNTYGNSVYYQLVIIMSPGRAIYEATLQYHTGNDSLTVTDNDISRISAYGSEPACLDDRNPYLNKYCYCI</sequence>
<feature type="transmembrane region" description="Helical" evidence="1">
    <location>
        <begin position="36"/>
        <end position="56"/>
    </location>
</feature>
<protein>
    <submittedName>
        <fullName evidence="2">Uncharacterized protein</fullName>
    </submittedName>
</protein>
<proteinExistence type="predicted"/>
<evidence type="ECO:0000313" key="3">
    <source>
        <dbReference type="Proteomes" id="UP000663880"/>
    </source>
</evidence>
<keyword evidence="1" id="KW-1133">Transmembrane helix</keyword>
<reference evidence="2" key="1">
    <citation type="submission" date="2021-02" db="EMBL/GenBank/DDBJ databases">
        <authorList>
            <person name="Steward A R."/>
        </authorList>
    </citation>
    <scope>NUCLEOTIDE SEQUENCE</scope>
</reference>
<gene>
    <name evidence="2" type="ORF">PMACD_LOCUS15928</name>
</gene>
<dbReference type="PANTHER" id="PTHR10974">
    <property type="entry name" value="FI08016P-RELATED"/>
    <property type="match status" value="1"/>
</dbReference>
<dbReference type="PANTHER" id="PTHR10974:SF1">
    <property type="entry name" value="FI08016P-RELATED"/>
    <property type="match status" value="1"/>
</dbReference>
<evidence type="ECO:0000256" key="1">
    <source>
        <dbReference type="SAM" id="Phobius"/>
    </source>
</evidence>
<comment type="caution">
    <text evidence="2">The sequence shown here is derived from an EMBL/GenBank/DDBJ whole genome shotgun (WGS) entry which is preliminary data.</text>
</comment>
<dbReference type="Pfam" id="PF02995">
    <property type="entry name" value="DUF229"/>
    <property type="match status" value="1"/>
</dbReference>
<dbReference type="Gene3D" id="3.40.720.10">
    <property type="entry name" value="Alkaline Phosphatase, subunit A"/>
    <property type="match status" value="1"/>
</dbReference>
<accession>A0A821Y1G4</accession>
<keyword evidence="1" id="KW-0472">Membrane</keyword>
<dbReference type="EMBL" id="CAJOBZ010000075">
    <property type="protein sequence ID" value="CAF4953414.1"/>
    <property type="molecule type" value="Genomic_DNA"/>
</dbReference>
<dbReference type="AlphaFoldDB" id="A0A821Y1G4"/>
<dbReference type="SUPFAM" id="SSF53649">
    <property type="entry name" value="Alkaline phosphatase-like"/>
    <property type="match status" value="1"/>
</dbReference>
<dbReference type="GO" id="GO:0005615">
    <property type="term" value="C:extracellular space"/>
    <property type="evidence" value="ECO:0007669"/>
    <property type="project" value="TreeGrafter"/>
</dbReference>
<dbReference type="OrthoDB" id="413313at2759"/>
<organism evidence="2 3">
    <name type="scientific">Pieris macdunnoughi</name>
    <dbReference type="NCBI Taxonomy" id="345717"/>
    <lineage>
        <taxon>Eukaryota</taxon>
        <taxon>Metazoa</taxon>
        <taxon>Ecdysozoa</taxon>
        <taxon>Arthropoda</taxon>
        <taxon>Hexapoda</taxon>
        <taxon>Insecta</taxon>
        <taxon>Pterygota</taxon>
        <taxon>Neoptera</taxon>
        <taxon>Endopterygota</taxon>
        <taxon>Lepidoptera</taxon>
        <taxon>Glossata</taxon>
        <taxon>Ditrysia</taxon>
        <taxon>Papilionoidea</taxon>
        <taxon>Pieridae</taxon>
        <taxon>Pierinae</taxon>
        <taxon>Pieris</taxon>
    </lineage>
</organism>
<dbReference type="Proteomes" id="UP000663880">
    <property type="component" value="Unassembled WGS sequence"/>
</dbReference>
<dbReference type="CDD" id="cd16021">
    <property type="entry name" value="ALP_like"/>
    <property type="match status" value="1"/>
</dbReference>
<name>A0A821Y1G4_9NEOP</name>
<dbReference type="InterPro" id="IPR017850">
    <property type="entry name" value="Alkaline_phosphatase_core_sf"/>
</dbReference>
<dbReference type="InterPro" id="IPR004245">
    <property type="entry name" value="DUF229"/>
</dbReference>
<dbReference type="FunFam" id="3.40.720.10:FF:000017">
    <property type="entry name" value="Predicted protein"/>
    <property type="match status" value="1"/>
</dbReference>